<name>A0A4P8YJC0_9ENTR</name>
<sequence length="314" mass="33871">MLGNIESGNGSGGADLSDIDLTSQSLDSRIKYQCASSHAYYAADGTIQFAEPDVWPLEYRDGVVVGRHEPERQTTNLLTHATNFGEWRAANSSVTNSDEMLFANEHAQFVTATATATYTRVYQTPTLADGDCVFTLYVKPGTTNYLHATLEDSTRQNSSHFYADLVTLTGGIVTAVGNLPVTVSVKKLDTGWFIVTATATMPLTSPYYVYFGAANAPKTVAATAGDSIIVGFTQIEQGAVQTSPIVTQGAAGTRAAAFASVRIYPGLTGLRISYSDGNTDIVRLDGQADDWYQLPASTSSWGERYIQRISYFKE</sequence>
<organism evidence="1 2">
    <name type="scientific">Jejubacter calystegiae</name>
    <dbReference type="NCBI Taxonomy" id="2579935"/>
    <lineage>
        <taxon>Bacteria</taxon>
        <taxon>Pseudomonadati</taxon>
        <taxon>Pseudomonadota</taxon>
        <taxon>Gammaproteobacteria</taxon>
        <taxon>Enterobacterales</taxon>
        <taxon>Enterobacteriaceae</taxon>
        <taxon>Jejubacter</taxon>
    </lineage>
</organism>
<protein>
    <submittedName>
        <fullName evidence="1">Uncharacterized protein</fullName>
    </submittedName>
</protein>
<accession>A0A4P8YJC0</accession>
<dbReference type="OrthoDB" id="6549055at2"/>
<keyword evidence="2" id="KW-1185">Reference proteome</keyword>
<evidence type="ECO:0000313" key="1">
    <source>
        <dbReference type="EMBL" id="QCT20825.1"/>
    </source>
</evidence>
<dbReference type="EMBL" id="CP040428">
    <property type="protein sequence ID" value="QCT20825.1"/>
    <property type="molecule type" value="Genomic_DNA"/>
</dbReference>
<proteinExistence type="predicted"/>
<dbReference type="KEGG" id="izh:FEM41_14805"/>
<dbReference type="Proteomes" id="UP000302163">
    <property type="component" value="Chromosome"/>
</dbReference>
<evidence type="ECO:0000313" key="2">
    <source>
        <dbReference type="Proteomes" id="UP000302163"/>
    </source>
</evidence>
<reference evidence="1 2" key="1">
    <citation type="submission" date="2019-05" db="EMBL/GenBank/DDBJ databases">
        <title>Complete genome sequence of Izhakiella calystegiae KSNA2, an endophyte isolated from beach morning glory (Calystegia soldanella).</title>
        <authorList>
            <person name="Jiang L."/>
            <person name="Jeong J.C."/>
            <person name="Kim C.Y."/>
            <person name="Kim D.H."/>
            <person name="Kim S.W."/>
            <person name="Lee j."/>
        </authorList>
    </citation>
    <scope>NUCLEOTIDE SEQUENCE [LARGE SCALE GENOMIC DNA]</scope>
    <source>
        <strain evidence="1 2">KSNA2</strain>
    </source>
</reference>
<dbReference type="RefSeq" id="WP_138096793.1">
    <property type="nucleotide sequence ID" value="NZ_CP040428.1"/>
</dbReference>
<dbReference type="AlphaFoldDB" id="A0A4P8YJC0"/>
<gene>
    <name evidence="1" type="ORF">FEM41_14805</name>
</gene>